<sequence length="187" mass="20657">MSSSSLPTESQRVKDALRAAGLDPALQSDEVLTALSEHSRRFASSLFLLSCTLSLHSSPQTPTNTLIKKLTSRDLHLSYTLKTSSTLPPTSSRLLDLSRSINLRPLPSLPLDSYGVSLPRVQSYDNSSGSLLKRKYRLYPTTNSSYEGNTVKDGEDPLRTEEVKEVDGKVKKSVKKVKYTVKNTLDI</sequence>
<organism evidence="1 2">
    <name type="scientific">Triparma verrucosa</name>
    <dbReference type="NCBI Taxonomy" id="1606542"/>
    <lineage>
        <taxon>Eukaryota</taxon>
        <taxon>Sar</taxon>
        <taxon>Stramenopiles</taxon>
        <taxon>Ochrophyta</taxon>
        <taxon>Bolidophyceae</taxon>
        <taxon>Parmales</taxon>
        <taxon>Triparmaceae</taxon>
        <taxon>Triparma</taxon>
    </lineage>
</organism>
<reference evidence="2" key="1">
    <citation type="journal article" date="2023" name="Commun. Biol.">
        <title>Genome analysis of Parmales, the sister group of diatoms, reveals the evolutionary specialization of diatoms from phago-mixotrophs to photoautotrophs.</title>
        <authorList>
            <person name="Ban H."/>
            <person name="Sato S."/>
            <person name="Yoshikawa S."/>
            <person name="Yamada K."/>
            <person name="Nakamura Y."/>
            <person name="Ichinomiya M."/>
            <person name="Sato N."/>
            <person name="Blanc-Mathieu R."/>
            <person name="Endo H."/>
            <person name="Kuwata A."/>
            <person name="Ogata H."/>
        </authorList>
    </citation>
    <scope>NUCLEOTIDE SEQUENCE [LARGE SCALE GENOMIC DNA]</scope>
    <source>
        <strain evidence="2">NIES 3699</strain>
    </source>
</reference>
<proteinExistence type="predicted"/>
<dbReference type="AlphaFoldDB" id="A0A9W7F9S6"/>
<evidence type="ECO:0000313" key="2">
    <source>
        <dbReference type="Proteomes" id="UP001165160"/>
    </source>
</evidence>
<dbReference type="Proteomes" id="UP001165160">
    <property type="component" value="Unassembled WGS sequence"/>
</dbReference>
<gene>
    <name evidence="1" type="ORF">TrVE_jg8388</name>
</gene>
<comment type="caution">
    <text evidence="1">The sequence shown here is derived from an EMBL/GenBank/DDBJ whole genome shotgun (WGS) entry which is preliminary data.</text>
</comment>
<evidence type="ECO:0008006" key="3">
    <source>
        <dbReference type="Google" id="ProtNLM"/>
    </source>
</evidence>
<evidence type="ECO:0000313" key="1">
    <source>
        <dbReference type="EMBL" id="GMI06428.1"/>
    </source>
</evidence>
<dbReference type="EMBL" id="BRXX01000348">
    <property type="protein sequence ID" value="GMI06428.1"/>
    <property type="molecule type" value="Genomic_DNA"/>
</dbReference>
<keyword evidence="2" id="KW-1185">Reference proteome</keyword>
<protein>
    <recommendedName>
        <fullName evidence="3">Transcription initiation factor TFIID subunit 8</fullName>
    </recommendedName>
</protein>
<accession>A0A9W7F9S6</accession>
<name>A0A9W7F9S6_9STRA</name>